<keyword evidence="8" id="KW-1185">Reference proteome</keyword>
<feature type="domain" description="HTH tetR-type" evidence="6">
    <location>
        <begin position="45"/>
        <end position="105"/>
    </location>
</feature>
<keyword evidence="3" id="KW-0804">Transcription</keyword>
<evidence type="ECO:0000256" key="1">
    <source>
        <dbReference type="ARBA" id="ARBA00023015"/>
    </source>
</evidence>
<dbReference type="PANTHER" id="PTHR30055">
    <property type="entry name" value="HTH-TYPE TRANSCRIPTIONAL REGULATOR RUTR"/>
    <property type="match status" value="1"/>
</dbReference>
<dbReference type="Pfam" id="PF00440">
    <property type="entry name" value="TetR_N"/>
    <property type="match status" value="1"/>
</dbReference>
<dbReference type="InterPro" id="IPR050109">
    <property type="entry name" value="HTH-type_TetR-like_transc_reg"/>
</dbReference>
<evidence type="ECO:0000256" key="4">
    <source>
        <dbReference type="PROSITE-ProRule" id="PRU00335"/>
    </source>
</evidence>
<evidence type="ECO:0000259" key="6">
    <source>
        <dbReference type="PROSITE" id="PS50977"/>
    </source>
</evidence>
<comment type="caution">
    <text evidence="7">The sequence shown here is derived from an EMBL/GenBank/DDBJ whole genome shotgun (WGS) entry which is preliminary data.</text>
</comment>
<accession>A0ABV5MCA4</accession>
<name>A0ABV5MCA4_9ACTN</name>
<dbReference type="InterPro" id="IPR009057">
    <property type="entry name" value="Homeodomain-like_sf"/>
</dbReference>
<gene>
    <name evidence="7" type="ORF">ACFFTR_24785</name>
</gene>
<organism evidence="7 8">
    <name type="scientific">Dactylosporangium vinaceum</name>
    <dbReference type="NCBI Taxonomy" id="53362"/>
    <lineage>
        <taxon>Bacteria</taxon>
        <taxon>Bacillati</taxon>
        <taxon>Actinomycetota</taxon>
        <taxon>Actinomycetes</taxon>
        <taxon>Micromonosporales</taxon>
        <taxon>Micromonosporaceae</taxon>
        <taxon>Dactylosporangium</taxon>
    </lineage>
</organism>
<feature type="DNA-binding region" description="H-T-H motif" evidence="4">
    <location>
        <begin position="68"/>
        <end position="87"/>
    </location>
</feature>
<dbReference type="InterPro" id="IPR001647">
    <property type="entry name" value="HTH_TetR"/>
</dbReference>
<evidence type="ECO:0000256" key="2">
    <source>
        <dbReference type="ARBA" id="ARBA00023125"/>
    </source>
</evidence>
<keyword evidence="1" id="KW-0805">Transcription regulation</keyword>
<dbReference type="PANTHER" id="PTHR30055:SF234">
    <property type="entry name" value="HTH-TYPE TRANSCRIPTIONAL REGULATOR BETI"/>
    <property type="match status" value="1"/>
</dbReference>
<protein>
    <submittedName>
        <fullName evidence="7">TetR/AcrR family transcriptional regulator</fullName>
    </submittedName>
</protein>
<dbReference type="Gene3D" id="1.10.357.10">
    <property type="entry name" value="Tetracycline Repressor, domain 2"/>
    <property type="match status" value="1"/>
</dbReference>
<dbReference type="EMBL" id="JBHMCA010000046">
    <property type="protein sequence ID" value="MFB9446313.1"/>
    <property type="molecule type" value="Genomic_DNA"/>
</dbReference>
<dbReference type="RefSeq" id="WP_223102320.1">
    <property type="nucleotide sequence ID" value="NZ_CP061913.1"/>
</dbReference>
<reference evidence="7 8" key="1">
    <citation type="submission" date="2024-09" db="EMBL/GenBank/DDBJ databases">
        <authorList>
            <person name="Sun Q."/>
            <person name="Mori K."/>
        </authorList>
    </citation>
    <scope>NUCLEOTIDE SEQUENCE [LARGE SCALE GENOMIC DNA]</scope>
    <source>
        <strain evidence="7 8">JCM 3307</strain>
    </source>
</reference>
<sequence length="252" mass="27387">MATDSVDAVPSARSLGQLPGAREGRDPRRAIKRGPSRVPPEVIAANQRERLYDALVHTVAEKGYANATVSDICRAAGVTRPAFYALFAGKDDALIATYRHGTGLLFKIMEDAYRAEPTWRAGTRAALRVLLHVLAELPAFATTAVVEIDAAGPHGREERARMLRRFDRFFADAPRAADLPMPEELVETIVGGIYATVYRYVASGRVEQLPSLLPTIAYFTLVPFVGREEAALELEPPALPGPAKPAECRIAP</sequence>
<evidence type="ECO:0000313" key="8">
    <source>
        <dbReference type="Proteomes" id="UP001589608"/>
    </source>
</evidence>
<dbReference type="Proteomes" id="UP001589608">
    <property type="component" value="Unassembled WGS sequence"/>
</dbReference>
<evidence type="ECO:0000256" key="3">
    <source>
        <dbReference type="ARBA" id="ARBA00023163"/>
    </source>
</evidence>
<proteinExistence type="predicted"/>
<feature type="region of interest" description="Disordered" evidence="5">
    <location>
        <begin position="1"/>
        <end position="38"/>
    </location>
</feature>
<keyword evidence="2 4" id="KW-0238">DNA-binding</keyword>
<dbReference type="PROSITE" id="PS50977">
    <property type="entry name" value="HTH_TETR_2"/>
    <property type="match status" value="1"/>
</dbReference>
<evidence type="ECO:0000256" key="5">
    <source>
        <dbReference type="SAM" id="MobiDB-lite"/>
    </source>
</evidence>
<evidence type="ECO:0000313" key="7">
    <source>
        <dbReference type="EMBL" id="MFB9446313.1"/>
    </source>
</evidence>
<dbReference type="SUPFAM" id="SSF46689">
    <property type="entry name" value="Homeodomain-like"/>
    <property type="match status" value="1"/>
</dbReference>